<evidence type="ECO:0000256" key="11">
    <source>
        <dbReference type="RuleBase" id="RU079119"/>
    </source>
</evidence>
<keyword evidence="7" id="KW-0449">Lipoprotein</keyword>
<reference evidence="13 14" key="2">
    <citation type="submission" date="2019-11" db="EMBL/GenBank/DDBJ databases">
        <authorList>
            <person name="Lu H."/>
        </authorList>
    </citation>
    <scope>NUCLEOTIDE SEQUENCE [LARGE SCALE GENOMIC DNA]</scope>
    <source>
        <strain evidence="13 14">FIM1</strain>
    </source>
</reference>
<feature type="transmembrane region" description="Helical" evidence="11">
    <location>
        <begin position="220"/>
        <end position="241"/>
    </location>
</feature>
<proteinExistence type="inferred from homology"/>
<dbReference type="InterPro" id="IPR001594">
    <property type="entry name" value="Palmitoyltrfase_DHHC"/>
</dbReference>
<dbReference type="PANTHER" id="PTHR22883">
    <property type="entry name" value="ZINC FINGER DHHC DOMAIN CONTAINING PROTEIN"/>
    <property type="match status" value="1"/>
</dbReference>
<protein>
    <recommendedName>
        <fullName evidence="11">Palmitoyltransferase</fullName>
        <ecNumber evidence="11">2.3.1.225</ecNumber>
    </recommendedName>
</protein>
<evidence type="ECO:0000313" key="13">
    <source>
        <dbReference type="EMBL" id="QGN16923.1"/>
    </source>
</evidence>
<keyword evidence="6" id="KW-0564">Palmitate</keyword>
<evidence type="ECO:0000256" key="7">
    <source>
        <dbReference type="ARBA" id="ARBA00023288"/>
    </source>
</evidence>
<feature type="domain" description="Palmitoyltransferase DHHC" evidence="12">
    <location>
        <begin position="175"/>
        <end position="291"/>
    </location>
</feature>
<evidence type="ECO:0000256" key="2">
    <source>
        <dbReference type="ARBA" id="ARBA00022679"/>
    </source>
</evidence>
<evidence type="ECO:0000256" key="3">
    <source>
        <dbReference type="ARBA" id="ARBA00022692"/>
    </source>
</evidence>
<keyword evidence="5 11" id="KW-0472">Membrane</keyword>
<keyword evidence="14" id="KW-1185">Reference proteome</keyword>
<evidence type="ECO:0000256" key="9">
    <source>
        <dbReference type="ARBA" id="ARBA00023463"/>
    </source>
</evidence>
<dbReference type="InterPro" id="IPR039859">
    <property type="entry name" value="PFA4/ZDH16/20/ERF2-like"/>
</dbReference>
<sequence>MSDFIMKDTDQQMSDKCINENTAWQHKLLNSANKFLHWVITLDTYDGSEKIYTHMTETSNYVFFFGGTLRTVTKSRLYSVFVFCSLIVPLALFSIFECRHLWYHSHGLHLRTLIIVFYYFNLLTASSFFRAACSDPGVVSRNVHMPGMAIAYQIPREYYNHVILPSENQSAVITMKYCQTCRIWRPPRSSHCPVCDVCVLTHDHHCIWLGNCIGQRNYRFFIAFLISSIIACLLQVALSAIRLSNVTHPSKAPVSILLICYCGLGVQYPLILFLYHIFLTGTQQTTHEYLRSIGSKNPIFHKITRDRNSPYDRGSFFKNLIHLMFQERGWILVDPTKRQRYPRDVRFQRIPEAHTMENI</sequence>
<evidence type="ECO:0000256" key="4">
    <source>
        <dbReference type="ARBA" id="ARBA00022989"/>
    </source>
</evidence>
<evidence type="ECO:0000256" key="10">
    <source>
        <dbReference type="ARBA" id="ARBA00048048"/>
    </source>
</evidence>
<comment type="domain">
    <text evidence="11">The DHHC domain is required for palmitoyltransferase activity.</text>
</comment>
<dbReference type="EC" id="2.3.1.225" evidence="11"/>
<evidence type="ECO:0000259" key="12">
    <source>
        <dbReference type="Pfam" id="PF01529"/>
    </source>
</evidence>
<feature type="transmembrane region" description="Helical" evidence="11">
    <location>
        <begin position="253"/>
        <end position="275"/>
    </location>
</feature>
<dbReference type="EMBL" id="CP015058">
    <property type="protein sequence ID" value="QGN16923.1"/>
    <property type="molecule type" value="Genomic_DNA"/>
</dbReference>
<keyword evidence="2 11" id="KW-0808">Transferase</keyword>
<evidence type="ECO:0000256" key="1">
    <source>
        <dbReference type="ARBA" id="ARBA00004477"/>
    </source>
</evidence>
<evidence type="ECO:0000256" key="8">
    <source>
        <dbReference type="ARBA" id="ARBA00023315"/>
    </source>
</evidence>
<comment type="similarity">
    <text evidence="9">Belongs to the DHHC palmitoyltransferase family. ERF2/ZDHHC9 subfamily.</text>
</comment>
<comment type="catalytic activity">
    <reaction evidence="10 11">
        <text>L-cysteinyl-[protein] + hexadecanoyl-CoA = S-hexadecanoyl-L-cysteinyl-[protein] + CoA</text>
        <dbReference type="Rhea" id="RHEA:36683"/>
        <dbReference type="Rhea" id="RHEA-COMP:10131"/>
        <dbReference type="Rhea" id="RHEA-COMP:11032"/>
        <dbReference type="ChEBI" id="CHEBI:29950"/>
        <dbReference type="ChEBI" id="CHEBI:57287"/>
        <dbReference type="ChEBI" id="CHEBI:57379"/>
        <dbReference type="ChEBI" id="CHEBI:74151"/>
        <dbReference type="EC" id="2.3.1.225"/>
    </reaction>
</comment>
<dbReference type="Proteomes" id="UP000422736">
    <property type="component" value="Chromosome 5"/>
</dbReference>
<evidence type="ECO:0000256" key="5">
    <source>
        <dbReference type="ARBA" id="ARBA00023136"/>
    </source>
</evidence>
<organism evidence="13 14">
    <name type="scientific">Kluyveromyces marxianus</name>
    <name type="common">Yeast</name>
    <name type="synonym">Candida kefyr</name>
    <dbReference type="NCBI Taxonomy" id="4911"/>
    <lineage>
        <taxon>Eukaryota</taxon>
        <taxon>Fungi</taxon>
        <taxon>Dikarya</taxon>
        <taxon>Ascomycota</taxon>
        <taxon>Saccharomycotina</taxon>
        <taxon>Saccharomycetes</taxon>
        <taxon>Saccharomycetales</taxon>
        <taxon>Saccharomycetaceae</taxon>
        <taxon>Kluyveromyces</taxon>
    </lineage>
</organism>
<name>A0ABX6EX97_KLUMA</name>
<keyword evidence="4 11" id="KW-1133">Transmembrane helix</keyword>
<feature type="transmembrane region" description="Helical" evidence="11">
    <location>
        <begin position="77"/>
        <end position="96"/>
    </location>
</feature>
<dbReference type="PROSITE" id="PS50216">
    <property type="entry name" value="DHHC"/>
    <property type="match status" value="1"/>
</dbReference>
<reference evidence="13 14" key="1">
    <citation type="submission" date="2016-03" db="EMBL/GenBank/DDBJ databases">
        <title>How can Kluyveromyces marxianus grow so fast - potential evolutionary course in Saccharomyces Complex revealed by comparative genomics.</title>
        <authorList>
            <person name="Mo W."/>
            <person name="Lu W."/>
            <person name="Yang X."/>
            <person name="Qi J."/>
            <person name="Lv H."/>
        </authorList>
    </citation>
    <scope>NUCLEOTIDE SEQUENCE [LARGE SCALE GENOMIC DNA]</scope>
    <source>
        <strain evidence="13 14">FIM1</strain>
    </source>
</reference>
<gene>
    <name evidence="13" type="primary">ERF2</name>
    <name evidence="13" type="ORF">FIM1_3650</name>
</gene>
<evidence type="ECO:0000256" key="6">
    <source>
        <dbReference type="ARBA" id="ARBA00023139"/>
    </source>
</evidence>
<dbReference type="PANTHER" id="PTHR22883:SF43">
    <property type="entry name" value="PALMITOYLTRANSFERASE APP"/>
    <property type="match status" value="1"/>
</dbReference>
<keyword evidence="3 11" id="KW-0812">Transmembrane</keyword>
<accession>A0ABX6EX97</accession>
<keyword evidence="8 11" id="KW-0012">Acyltransferase</keyword>
<dbReference type="Pfam" id="PF01529">
    <property type="entry name" value="DHHC"/>
    <property type="match status" value="1"/>
</dbReference>
<comment type="subcellular location">
    <subcellularLocation>
        <location evidence="1">Endoplasmic reticulum membrane</location>
        <topology evidence="1">Multi-pass membrane protein</topology>
    </subcellularLocation>
</comment>
<evidence type="ECO:0000313" key="14">
    <source>
        <dbReference type="Proteomes" id="UP000422736"/>
    </source>
</evidence>